<organism evidence="1 2">
    <name type="scientific">Trichothecium roseum</name>
    <dbReference type="NCBI Taxonomy" id="47278"/>
    <lineage>
        <taxon>Eukaryota</taxon>
        <taxon>Fungi</taxon>
        <taxon>Dikarya</taxon>
        <taxon>Ascomycota</taxon>
        <taxon>Pezizomycotina</taxon>
        <taxon>Sordariomycetes</taxon>
        <taxon>Hypocreomycetidae</taxon>
        <taxon>Hypocreales</taxon>
        <taxon>Hypocreales incertae sedis</taxon>
        <taxon>Trichothecium</taxon>
    </lineage>
</organism>
<keyword evidence="2" id="KW-1185">Reference proteome</keyword>
<sequence>MAPSKEIVPAGSSEIATIDPDQTLKASKALLSHIKKAAKEQAQAPEAKRNLLSAADDSDDETEQPIWLTLTTKRHIADKARLQPGKIALPHPINTDESSTICLITADPQRTYKDIVASEDFPEALRSRVTRVIGFSKIKAKFSQYEAQRKLFSEHDFFLADDRIVNRLPAALGKTFYKTTAKRPVPVVISGPAKKKADPKARKAAKAAGDAAPNAASAAQIAREIEKALNSALVNLSPTTNTAIRIGLSTFTPQQIADNVAAVTAALVAKFVPQKWRNVRSLYIKGPETAALPIWQTDELWIDGTNVVSNETAAKMIEEAKEKAKEKANVGKKRKLVGDAQEETKDTKKAKKGKKEELPESDDKTLDKQVSERKKSLRKQKAAAAKAMD</sequence>
<dbReference type="Proteomes" id="UP001163324">
    <property type="component" value="Chromosome 7"/>
</dbReference>
<evidence type="ECO:0000313" key="2">
    <source>
        <dbReference type="Proteomes" id="UP001163324"/>
    </source>
</evidence>
<proteinExistence type="predicted"/>
<dbReference type="EMBL" id="CM047946">
    <property type="protein sequence ID" value="KAI9897862.1"/>
    <property type="molecule type" value="Genomic_DNA"/>
</dbReference>
<comment type="caution">
    <text evidence="1">The sequence shown here is derived from an EMBL/GenBank/DDBJ whole genome shotgun (WGS) entry which is preliminary data.</text>
</comment>
<reference evidence="1" key="1">
    <citation type="submission" date="2022-10" db="EMBL/GenBank/DDBJ databases">
        <title>Complete Genome of Trichothecium roseum strain YXFP-22015, a Plant Pathogen Isolated from Citrus.</title>
        <authorList>
            <person name="Wang Y."/>
            <person name="Zhu L."/>
        </authorList>
    </citation>
    <scope>NUCLEOTIDE SEQUENCE</scope>
    <source>
        <strain evidence="1">YXFP-22015</strain>
    </source>
</reference>
<gene>
    <name evidence="1" type="ORF">N3K66_007718</name>
</gene>
<name>A0ACC0UVA0_9HYPO</name>
<accession>A0ACC0UVA0</accession>
<evidence type="ECO:0000313" key="1">
    <source>
        <dbReference type="EMBL" id="KAI9897862.1"/>
    </source>
</evidence>
<protein>
    <submittedName>
        <fullName evidence="1">Uncharacterized protein</fullName>
    </submittedName>
</protein>